<evidence type="ECO:0000259" key="10">
    <source>
        <dbReference type="PROSITE" id="PS50262"/>
    </source>
</evidence>
<dbReference type="InterPro" id="IPR017452">
    <property type="entry name" value="GPCR_Rhodpsn_7TM"/>
</dbReference>
<keyword evidence="6 8" id="KW-0675">Receptor</keyword>
<feature type="transmembrane region" description="Helical" evidence="9">
    <location>
        <begin position="152"/>
        <end position="175"/>
    </location>
</feature>
<dbReference type="OrthoDB" id="9996086at2759"/>
<dbReference type="PANTHER" id="PTHR24243:SF208">
    <property type="entry name" value="PYROKININ-1 RECEPTOR"/>
    <property type="match status" value="1"/>
</dbReference>
<dbReference type="PROSITE" id="PS00237">
    <property type="entry name" value="G_PROTEIN_RECEP_F1_1"/>
    <property type="match status" value="1"/>
</dbReference>
<feature type="transmembrane region" description="Helical" evidence="9">
    <location>
        <begin position="110"/>
        <end position="131"/>
    </location>
</feature>
<name>A0A9X0CNQ9_9CNID</name>
<dbReference type="PROSITE" id="PS50262">
    <property type="entry name" value="G_PROTEIN_RECEP_F1_2"/>
    <property type="match status" value="1"/>
</dbReference>
<dbReference type="CDD" id="cd00637">
    <property type="entry name" value="7tm_classA_rhodopsin-like"/>
    <property type="match status" value="1"/>
</dbReference>
<dbReference type="AlphaFoldDB" id="A0A9X0CNQ9"/>
<sequence length="397" mass="45646">MNEPNVMINNFTEEISDSSPTLNQPYFEEPAILLIARLTIEVAFAFVGLLGNALVSFVISKQCKFRSGLKLFIRNLAFADIGILAISFPIAVVKEQLPLYWPFGRVVCLYFYPLAEVFHGVSVWSITAIAIERYRKIATGVRSSSYISTKPLKWGIFLIWVVSFLVVSLPLLFVMDFLELNTGTFCVVAWSRTMHNIYIISLTIFWYLLPLGIIVFTYVKISRQIQQSNKFHRSSIKRRSGERKVENVAMRFTEERKRMKQNSKAKKILTPIVLVFTISMLPLNVLRVLLLVWEEIVFERYFLLIYNVCVIGVVMNSAADPLIYSIVSKDFRLELKEVFSRFTQRLQNLIKLRRDDKNGDLNINNASGAKDNGHLRERAFSPEHKQNDENAILVTPV</sequence>
<dbReference type="PRINTS" id="PR00237">
    <property type="entry name" value="GPCRRHODOPSN"/>
</dbReference>
<keyword evidence="3 9" id="KW-1133">Transmembrane helix</keyword>
<dbReference type="Gene3D" id="1.20.1070.10">
    <property type="entry name" value="Rhodopsin 7-helix transmembrane proteins"/>
    <property type="match status" value="1"/>
</dbReference>
<keyword evidence="4 8" id="KW-0297">G-protein coupled receptor</keyword>
<feature type="transmembrane region" description="Helical" evidence="9">
    <location>
        <begin position="31"/>
        <end position="59"/>
    </location>
</feature>
<evidence type="ECO:0000256" key="2">
    <source>
        <dbReference type="ARBA" id="ARBA00022692"/>
    </source>
</evidence>
<feature type="transmembrane region" description="Helical" evidence="9">
    <location>
        <begin position="268"/>
        <end position="292"/>
    </location>
</feature>
<dbReference type="GO" id="GO:0004930">
    <property type="term" value="F:G protein-coupled receptor activity"/>
    <property type="evidence" value="ECO:0007669"/>
    <property type="project" value="UniProtKB-KW"/>
</dbReference>
<gene>
    <name evidence="11" type="ORF">OS493_036192</name>
</gene>
<organism evidence="11 12">
    <name type="scientific">Desmophyllum pertusum</name>
    <dbReference type="NCBI Taxonomy" id="174260"/>
    <lineage>
        <taxon>Eukaryota</taxon>
        <taxon>Metazoa</taxon>
        <taxon>Cnidaria</taxon>
        <taxon>Anthozoa</taxon>
        <taxon>Hexacorallia</taxon>
        <taxon>Scleractinia</taxon>
        <taxon>Caryophylliina</taxon>
        <taxon>Caryophylliidae</taxon>
        <taxon>Desmophyllum</taxon>
    </lineage>
</organism>
<evidence type="ECO:0000313" key="12">
    <source>
        <dbReference type="Proteomes" id="UP001163046"/>
    </source>
</evidence>
<evidence type="ECO:0000256" key="7">
    <source>
        <dbReference type="ARBA" id="ARBA00023224"/>
    </source>
</evidence>
<evidence type="ECO:0000256" key="1">
    <source>
        <dbReference type="ARBA" id="ARBA00004141"/>
    </source>
</evidence>
<comment type="similarity">
    <text evidence="8">Belongs to the G-protein coupled receptor 1 family.</text>
</comment>
<proteinExistence type="inferred from homology"/>
<dbReference type="SUPFAM" id="SSF81321">
    <property type="entry name" value="Family A G protein-coupled receptor-like"/>
    <property type="match status" value="1"/>
</dbReference>
<accession>A0A9X0CNQ9</accession>
<feature type="transmembrane region" description="Helical" evidence="9">
    <location>
        <begin position="195"/>
        <end position="219"/>
    </location>
</feature>
<feature type="transmembrane region" description="Helical" evidence="9">
    <location>
        <begin position="304"/>
        <end position="327"/>
    </location>
</feature>
<evidence type="ECO:0000256" key="9">
    <source>
        <dbReference type="SAM" id="Phobius"/>
    </source>
</evidence>
<dbReference type="Proteomes" id="UP001163046">
    <property type="component" value="Unassembled WGS sequence"/>
</dbReference>
<evidence type="ECO:0000313" key="11">
    <source>
        <dbReference type="EMBL" id="KAJ7369821.1"/>
    </source>
</evidence>
<dbReference type="InterPro" id="IPR000276">
    <property type="entry name" value="GPCR_Rhodpsn"/>
</dbReference>
<evidence type="ECO:0000256" key="3">
    <source>
        <dbReference type="ARBA" id="ARBA00022989"/>
    </source>
</evidence>
<keyword evidence="7 8" id="KW-0807">Transducer</keyword>
<reference evidence="11" key="1">
    <citation type="submission" date="2023-01" db="EMBL/GenBank/DDBJ databases">
        <title>Genome assembly of the deep-sea coral Lophelia pertusa.</title>
        <authorList>
            <person name="Herrera S."/>
            <person name="Cordes E."/>
        </authorList>
    </citation>
    <scope>NUCLEOTIDE SEQUENCE</scope>
    <source>
        <strain evidence="11">USNM1676648</strain>
        <tissue evidence="11">Polyp</tissue>
    </source>
</reference>
<comment type="subcellular location">
    <subcellularLocation>
        <location evidence="1">Membrane</location>
        <topology evidence="1">Multi-pass membrane protein</topology>
    </subcellularLocation>
</comment>
<evidence type="ECO:0000256" key="4">
    <source>
        <dbReference type="ARBA" id="ARBA00023040"/>
    </source>
</evidence>
<comment type="caution">
    <text evidence="11">The sequence shown here is derived from an EMBL/GenBank/DDBJ whole genome shotgun (WGS) entry which is preliminary data.</text>
</comment>
<keyword evidence="2 8" id="KW-0812">Transmembrane</keyword>
<evidence type="ECO:0000256" key="8">
    <source>
        <dbReference type="RuleBase" id="RU000688"/>
    </source>
</evidence>
<feature type="transmembrane region" description="Helical" evidence="9">
    <location>
        <begin position="71"/>
        <end position="90"/>
    </location>
</feature>
<evidence type="ECO:0000256" key="6">
    <source>
        <dbReference type="ARBA" id="ARBA00023170"/>
    </source>
</evidence>
<keyword evidence="12" id="KW-1185">Reference proteome</keyword>
<protein>
    <recommendedName>
        <fullName evidence="10">G-protein coupled receptors family 1 profile domain-containing protein</fullName>
    </recommendedName>
</protein>
<evidence type="ECO:0000256" key="5">
    <source>
        <dbReference type="ARBA" id="ARBA00023136"/>
    </source>
</evidence>
<dbReference type="Pfam" id="PF00001">
    <property type="entry name" value="7tm_1"/>
    <property type="match status" value="1"/>
</dbReference>
<dbReference type="GO" id="GO:0016020">
    <property type="term" value="C:membrane"/>
    <property type="evidence" value="ECO:0007669"/>
    <property type="project" value="UniProtKB-SubCell"/>
</dbReference>
<keyword evidence="5 9" id="KW-0472">Membrane</keyword>
<feature type="domain" description="G-protein coupled receptors family 1 profile" evidence="10">
    <location>
        <begin position="51"/>
        <end position="324"/>
    </location>
</feature>
<dbReference type="EMBL" id="MU826884">
    <property type="protein sequence ID" value="KAJ7369821.1"/>
    <property type="molecule type" value="Genomic_DNA"/>
</dbReference>
<dbReference type="PANTHER" id="PTHR24243">
    <property type="entry name" value="G-PROTEIN COUPLED RECEPTOR"/>
    <property type="match status" value="1"/>
</dbReference>